<keyword evidence="2" id="KW-0472">Membrane</keyword>
<evidence type="ECO:0000313" key="4">
    <source>
        <dbReference type="Proteomes" id="UP000593564"/>
    </source>
</evidence>
<reference evidence="3 4" key="2">
    <citation type="submission" date="2020-07" db="EMBL/GenBank/DDBJ databases">
        <title>Genome assembly of wild tea tree DASZ reveals pedigree and selection history of tea varieties.</title>
        <authorList>
            <person name="Zhang W."/>
        </authorList>
    </citation>
    <scope>NUCLEOTIDE SEQUENCE [LARGE SCALE GENOMIC DNA]</scope>
    <source>
        <strain evidence="4">cv. G240</strain>
        <tissue evidence="3">Leaf</tissue>
    </source>
</reference>
<evidence type="ECO:0000313" key="3">
    <source>
        <dbReference type="EMBL" id="KAF5942634.1"/>
    </source>
</evidence>
<proteinExistence type="inferred from homology"/>
<feature type="transmembrane region" description="Helical" evidence="2">
    <location>
        <begin position="85"/>
        <end position="112"/>
    </location>
</feature>
<accession>A0A7J7GT53</accession>
<feature type="transmembrane region" description="Helical" evidence="2">
    <location>
        <begin position="225"/>
        <end position="246"/>
    </location>
</feature>
<evidence type="ECO:0008006" key="5">
    <source>
        <dbReference type="Google" id="ProtNLM"/>
    </source>
</evidence>
<keyword evidence="4" id="KW-1185">Reference proteome</keyword>
<reference evidence="4" key="1">
    <citation type="journal article" date="2020" name="Nat. Commun.">
        <title>Genome assembly of wild tea tree DASZ reveals pedigree and selection history of tea varieties.</title>
        <authorList>
            <person name="Zhang W."/>
            <person name="Zhang Y."/>
            <person name="Qiu H."/>
            <person name="Guo Y."/>
            <person name="Wan H."/>
            <person name="Zhang X."/>
            <person name="Scossa F."/>
            <person name="Alseekh S."/>
            <person name="Zhang Q."/>
            <person name="Wang P."/>
            <person name="Xu L."/>
            <person name="Schmidt M.H."/>
            <person name="Jia X."/>
            <person name="Li D."/>
            <person name="Zhu A."/>
            <person name="Guo F."/>
            <person name="Chen W."/>
            <person name="Ni D."/>
            <person name="Usadel B."/>
            <person name="Fernie A.R."/>
            <person name="Wen W."/>
        </authorList>
    </citation>
    <scope>NUCLEOTIDE SEQUENCE [LARGE SCALE GENOMIC DNA]</scope>
    <source>
        <strain evidence="4">cv. G240</strain>
    </source>
</reference>
<name>A0A7J7GT53_CAMSI</name>
<dbReference type="AlphaFoldDB" id="A0A7J7GT53"/>
<dbReference type="GO" id="GO:0042910">
    <property type="term" value="F:xenobiotic transmembrane transporter activity"/>
    <property type="evidence" value="ECO:0007669"/>
    <property type="project" value="InterPro"/>
</dbReference>
<dbReference type="Pfam" id="PF01554">
    <property type="entry name" value="MatE"/>
    <property type="match status" value="1"/>
</dbReference>
<feature type="transmembrane region" description="Helical" evidence="2">
    <location>
        <begin position="308"/>
        <end position="332"/>
    </location>
</feature>
<gene>
    <name evidence="3" type="ORF">HYC85_020276</name>
</gene>
<comment type="similarity">
    <text evidence="1">Belongs to the multi antimicrobial extrusion (MATE) (TC 2.A.66.1) family.</text>
</comment>
<sequence length="352" mass="38235">MGLGEQEKENNQPLLISAPYQEEQEEDLYNQQQESNTGNLIRRTWVESKKMWHIAGPSIFTRLAMFSLTVITQAFAGHLSDHDLAAISIVTTVIIGITFGFLLGMASALETLCGQAYGAKQCHRLGIYMQRSWVVLFLSSILLLPLFVFATPILKLTGQSAAVAELAGVVALWLIPMHLSFAFQFTVGEVFAVPTQDGGGCLVLGLFCYVGCGGCPQSWTGFSEQAFVGLWDFFKLSVASGVMLSLENFYYRVLIIISGNMNNAEVALDALSICITIYAWESMIPLGFFTATGYVNVCVAVGSGWQALVAFINIGSYYIVGVPLGVILGCLLDFGIKVQAARIHMTSQAATE</sequence>
<protein>
    <recommendedName>
        <fullName evidence="5">Protein DETOXIFICATION</fullName>
    </recommendedName>
</protein>
<dbReference type="Proteomes" id="UP000593564">
    <property type="component" value="Unassembled WGS sequence"/>
</dbReference>
<feature type="transmembrane region" description="Helical" evidence="2">
    <location>
        <begin position="133"/>
        <end position="154"/>
    </location>
</feature>
<evidence type="ECO:0000256" key="1">
    <source>
        <dbReference type="ARBA" id="ARBA00010199"/>
    </source>
</evidence>
<keyword evidence="2" id="KW-0812">Transmembrane</keyword>
<feature type="transmembrane region" description="Helical" evidence="2">
    <location>
        <begin position="59"/>
        <end position="79"/>
    </location>
</feature>
<feature type="transmembrane region" description="Helical" evidence="2">
    <location>
        <begin position="166"/>
        <end position="187"/>
    </location>
</feature>
<dbReference type="PANTHER" id="PTHR11206">
    <property type="entry name" value="MULTIDRUG RESISTANCE PROTEIN"/>
    <property type="match status" value="1"/>
</dbReference>
<evidence type="ECO:0000256" key="2">
    <source>
        <dbReference type="SAM" id="Phobius"/>
    </source>
</evidence>
<keyword evidence="2" id="KW-1133">Transmembrane helix</keyword>
<organism evidence="3 4">
    <name type="scientific">Camellia sinensis</name>
    <name type="common">Tea plant</name>
    <name type="synonym">Thea sinensis</name>
    <dbReference type="NCBI Taxonomy" id="4442"/>
    <lineage>
        <taxon>Eukaryota</taxon>
        <taxon>Viridiplantae</taxon>
        <taxon>Streptophyta</taxon>
        <taxon>Embryophyta</taxon>
        <taxon>Tracheophyta</taxon>
        <taxon>Spermatophyta</taxon>
        <taxon>Magnoliopsida</taxon>
        <taxon>eudicotyledons</taxon>
        <taxon>Gunneridae</taxon>
        <taxon>Pentapetalae</taxon>
        <taxon>asterids</taxon>
        <taxon>Ericales</taxon>
        <taxon>Theaceae</taxon>
        <taxon>Camellia</taxon>
    </lineage>
</organism>
<dbReference type="GO" id="GO:0016020">
    <property type="term" value="C:membrane"/>
    <property type="evidence" value="ECO:0007669"/>
    <property type="project" value="InterPro"/>
</dbReference>
<dbReference type="InterPro" id="IPR002528">
    <property type="entry name" value="MATE_fam"/>
</dbReference>
<dbReference type="EMBL" id="JACBKZ010000009">
    <property type="protein sequence ID" value="KAF5942634.1"/>
    <property type="molecule type" value="Genomic_DNA"/>
</dbReference>
<feature type="transmembrane region" description="Helical" evidence="2">
    <location>
        <begin position="199"/>
        <end position="219"/>
    </location>
</feature>
<dbReference type="GO" id="GO:0015297">
    <property type="term" value="F:antiporter activity"/>
    <property type="evidence" value="ECO:0007669"/>
    <property type="project" value="InterPro"/>
</dbReference>
<comment type="caution">
    <text evidence="3">The sequence shown here is derived from an EMBL/GenBank/DDBJ whole genome shotgun (WGS) entry which is preliminary data.</text>
</comment>
<feature type="transmembrane region" description="Helical" evidence="2">
    <location>
        <begin position="266"/>
        <end position="288"/>
    </location>
</feature>